<evidence type="ECO:0000313" key="13">
    <source>
        <dbReference type="Proteomes" id="UP000192534"/>
    </source>
</evidence>
<dbReference type="Pfam" id="PF02776">
    <property type="entry name" value="TPP_enzyme_N"/>
    <property type="match status" value="1"/>
</dbReference>
<evidence type="ECO:0000256" key="3">
    <source>
        <dbReference type="ARBA" id="ARBA00007812"/>
    </source>
</evidence>
<dbReference type="EC" id="2.2.1.6" evidence="4"/>
<dbReference type="GO" id="GO:0050660">
    <property type="term" value="F:flavin adenine dinucleotide binding"/>
    <property type="evidence" value="ECO:0007669"/>
    <property type="project" value="TreeGrafter"/>
</dbReference>
<dbReference type="AlphaFoldDB" id="A0A1X0IXW1"/>
<proteinExistence type="inferred from homology"/>
<dbReference type="PANTHER" id="PTHR18968">
    <property type="entry name" value="THIAMINE PYROPHOSPHATE ENZYMES"/>
    <property type="match status" value="1"/>
</dbReference>
<dbReference type="SUPFAM" id="SSF52518">
    <property type="entry name" value="Thiamin diphosphate-binding fold (THDP-binding)"/>
    <property type="match status" value="2"/>
</dbReference>
<dbReference type="Gene3D" id="3.40.50.970">
    <property type="match status" value="2"/>
</dbReference>
<dbReference type="InterPro" id="IPR012001">
    <property type="entry name" value="Thiamin_PyroP_enz_TPP-bd_dom"/>
</dbReference>
<name>A0A1X0IXW1_MYCRH</name>
<dbReference type="InterPro" id="IPR029061">
    <property type="entry name" value="THDP-binding"/>
</dbReference>
<dbReference type="PANTHER" id="PTHR18968:SF86">
    <property type="entry name" value="ACETOLACTATE SYNTHASE LARGE SUBUNIT ILVX-RELATED"/>
    <property type="match status" value="1"/>
</dbReference>
<evidence type="ECO:0000313" key="12">
    <source>
        <dbReference type="EMBL" id="ORB54014.1"/>
    </source>
</evidence>
<dbReference type="UniPathway" id="UPA00049">
    <property type="reaction ID" value="UER00059"/>
</dbReference>
<evidence type="ECO:0000256" key="9">
    <source>
        <dbReference type="ARBA" id="ARBA00048670"/>
    </source>
</evidence>
<dbReference type="GO" id="GO:0009099">
    <property type="term" value="P:L-valine biosynthetic process"/>
    <property type="evidence" value="ECO:0007669"/>
    <property type="project" value="UniProtKB-UniPathway"/>
</dbReference>
<feature type="domain" description="Thiamine pyrophosphate enzyme N-terminal TPP-binding" evidence="11">
    <location>
        <begin position="1"/>
        <end position="108"/>
    </location>
</feature>
<accession>A0A1X0IXW1</accession>
<comment type="similarity">
    <text evidence="3">Belongs to the TPP enzyme family.</text>
</comment>
<keyword evidence="6" id="KW-0274">FAD</keyword>
<comment type="caution">
    <text evidence="12">The sequence shown here is derived from an EMBL/GenBank/DDBJ whole genome shotgun (WGS) entry which is preliminary data.</text>
</comment>
<protein>
    <recommendedName>
        <fullName evidence="4">acetolactate synthase</fullName>
        <ecNumber evidence="4">2.2.1.6</ecNumber>
    </recommendedName>
</protein>
<gene>
    <name evidence="12" type="ORF">BST42_11610</name>
</gene>
<evidence type="ECO:0000256" key="2">
    <source>
        <dbReference type="ARBA" id="ARBA00005025"/>
    </source>
</evidence>
<feature type="domain" description="Thiamine pyrophosphate enzyme TPP-binding" evidence="10">
    <location>
        <begin position="369"/>
        <end position="510"/>
    </location>
</feature>
<organism evidence="12 13">
    <name type="scientific">Mycolicibacterium rhodesiae</name>
    <name type="common">Mycobacterium rhodesiae</name>
    <dbReference type="NCBI Taxonomy" id="36814"/>
    <lineage>
        <taxon>Bacteria</taxon>
        <taxon>Bacillati</taxon>
        <taxon>Actinomycetota</taxon>
        <taxon>Actinomycetes</taxon>
        <taxon>Mycobacteriales</taxon>
        <taxon>Mycobacteriaceae</taxon>
        <taxon>Mycolicibacterium</taxon>
    </lineage>
</organism>
<dbReference type="CDD" id="cd02002">
    <property type="entry name" value="TPP_BFDC"/>
    <property type="match status" value="1"/>
</dbReference>
<keyword evidence="13" id="KW-1185">Reference proteome</keyword>
<dbReference type="RefSeq" id="WP_083118710.1">
    <property type="nucleotide sequence ID" value="NZ_JACKUO010000028.1"/>
</dbReference>
<keyword evidence="8" id="KW-0028">Amino-acid biosynthesis</keyword>
<comment type="catalytic activity">
    <reaction evidence="9">
        <text>2 pyruvate + H(+) = (2S)-2-acetolactate + CO2</text>
        <dbReference type="Rhea" id="RHEA:25249"/>
        <dbReference type="ChEBI" id="CHEBI:15361"/>
        <dbReference type="ChEBI" id="CHEBI:15378"/>
        <dbReference type="ChEBI" id="CHEBI:16526"/>
        <dbReference type="ChEBI" id="CHEBI:58476"/>
        <dbReference type="EC" id="2.2.1.6"/>
    </reaction>
</comment>
<dbReference type="UniPathway" id="UPA00047">
    <property type="reaction ID" value="UER00055"/>
</dbReference>
<keyword evidence="5" id="KW-0285">Flavoprotein</keyword>
<dbReference type="EMBL" id="MVIH01000004">
    <property type="protein sequence ID" value="ORB54014.1"/>
    <property type="molecule type" value="Genomic_DNA"/>
</dbReference>
<dbReference type="GO" id="GO:0009097">
    <property type="term" value="P:isoleucine biosynthetic process"/>
    <property type="evidence" value="ECO:0007669"/>
    <property type="project" value="UniProtKB-UniPathway"/>
</dbReference>
<dbReference type="GO" id="GO:0003984">
    <property type="term" value="F:acetolactate synthase activity"/>
    <property type="evidence" value="ECO:0007669"/>
    <property type="project" value="UniProtKB-EC"/>
</dbReference>
<dbReference type="InterPro" id="IPR011766">
    <property type="entry name" value="TPP_enzyme_TPP-bd"/>
</dbReference>
<dbReference type="NCBIfam" id="NF005760">
    <property type="entry name" value="PRK07586.1"/>
    <property type="match status" value="1"/>
</dbReference>
<comment type="pathway">
    <text evidence="2">Amino-acid biosynthesis; L-valine biosynthesis; L-valine from pyruvate: step 1/4.</text>
</comment>
<reference evidence="12 13" key="1">
    <citation type="submission" date="2016-12" db="EMBL/GenBank/DDBJ databases">
        <title>The new phylogeny of genus Mycobacterium.</title>
        <authorList>
            <person name="Tortoli E."/>
            <person name="Trovato A."/>
            <person name="Cirillo D.M."/>
        </authorList>
    </citation>
    <scope>NUCLEOTIDE SEQUENCE [LARGE SCALE GENOMIC DNA]</scope>
    <source>
        <strain evidence="12 13">DSM 44223</strain>
    </source>
</reference>
<dbReference type="CDD" id="cd07035">
    <property type="entry name" value="TPP_PYR_POX_like"/>
    <property type="match status" value="1"/>
</dbReference>
<evidence type="ECO:0000256" key="7">
    <source>
        <dbReference type="ARBA" id="ARBA00023052"/>
    </source>
</evidence>
<evidence type="ECO:0000256" key="8">
    <source>
        <dbReference type="ARBA" id="ARBA00023304"/>
    </source>
</evidence>
<dbReference type="GO" id="GO:0030976">
    <property type="term" value="F:thiamine pyrophosphate binding"/>
    <property type="evidence" value="ECO:0007669"/>
    <property type="project" value="InterPro"/>
</dbReference>
<dbReference type="Pfam" id="PF02775">
    <property type="entry name" value="TPP_enzyme_C"/>
    <property type="match status" value="1"/>
</dbReference>
<dbReference type="Proteomes" id="UP000192534">
    <property type="component" value="Unassembled WGS sequence"/>
</dbReference>
<evidence type="ECO:0000256" key="6">
    <source>
        <dbReference type="ARBA" id="ARBA00022827"/>
    </source>
</evidence>
<keyword evidence="8" id="KW-0100">Branched-chain amino acid biosynthesis</keyword>
<evidence type="ECO:0000259" key="10">
    <source>
        <dbReference type="Pfam" id="PF02775"/>
    </source>
</evidence>
<dbReference type="OrthoDB" id="2443624at2"/>
<comment type="pathway">
    <text evidence="1">Amino-acid biosynthesis; L-isoleucine biosynthesis; L-isoleucine from 2-oxobutanoate: step 1/4.</text>
</comment>
<evidence type="ECO:0000256" key="1">
    <source>
        <dbReference type="ARBA" id="ARBA00004974"/>
    </source>
</evidence>
<sequence>MNGAQALISTLVDHGVRVCFANPGTSEMHFVAALDTVPQMRGVLTLFEGVATGAADGYARIADEPAAVLLHLGPGLGNGLANLHNARRAHVPAVVVVGDHATYHKKYDAPLESDIDSVAQTVSGWVRRTMAVADVAADTAAAIASARAHRHIATLILPADVSWGEGASEVKEVAAQPAAVLHEAEQIESALRSGEPTVIMVGGDATGADGLSAAVRLAQACGAQVLCETFPTRLERGAGLPAVERLAYFAEAATAQLAGARHLVLAGAPHPVSFFAYPGKPSDLVPDGCAVHTLAGPVGARAALSVLADRIAPGETAAIAALSRPSLPSGPLNVVTSADVIGALLPEHAIVVDESNTSGVLLAQATAGAPAHDWLTLTGGAIGYALPVSVGAAIAAPERPVLCLESDGSAMYTISALWTQAREQLDVTTVVYANRAYDILRIELQRVGAEAVGERPGPKAESLLDLTSPTLDFVRISKGMGVPARRVGTAEELADALRWAFDEPGPHLIEAVMPSITG</sequence>
<evidence type="ECO:0000256" key="5">
    <source>
        <dbReference type="ARBA" id="ARBA00022630"/>
    </source>
</evidence>
<evidence type="ECO:0000259" key="11">
    <source>
        <dbReference type="Pfam" id="PF02776"/>
    </source>
</evidence>
<dbReference type="GO" id="GO:0000287">
    <property type="term" value="F:magnesium ion binding"/>
    <property type="evidence" value="ECO:0007669"/>
    <property type="project" value="UniProtKB-ARBA"/>
</dbReference>
<evidence type="ECO:0000256" key="4">
    <source>
        <dbReference type="ARBA" id="ARBA00013145"/>
    </source>
</evidence>
<keyword evidence="7" id="KW-0786">Thiamine pyrophosphate</keyword>
<dbReference type="InterPro" id="IPR045229">
    <property type="entry name" value="TPP_enz"/>
</dbReference>